<keyword evidence="2" id="KW-1185">Reference proteome</keyword>
<evidence type="ECO:0000313" key="2">
    <source>
        <dbReference type="Proteomes" id="UP000266841"/>
    </source>
</evidence>
<protein>
    <submittedName>
        <fullName evidence="1">Uncharacterized protein</fullName>
    </submittedName>
</protein>
<gene>
    <name evidence="1" type="ORF">THAOC_04962</name>
</gene>
<dbReference type="EMBL" id="AGNL01004514">
    <property type="protein sequence ID" value="EJK73414.1"/>
    <property type="molecule type" value="Genomic_DNA"/>
</dbReference>
<comment type="caution">
    <text evidence="1">The sequence shown here is derived from an EMBL/GenBank/DDBJ whole genome shotgun (WGS) entry which is preliminary data.</text>
</comment>
<sequence length="127" mass="14249">DPWVANILTLDESKTDSSLPPKTTTCDEGLPGVNHWSDECVALARTAHKRWNTMGLWQPRDNIWGQGLELLRVHRPNELPKNCRPPWWECLESMWSSGGGRGALERAKNVSEVTPSYANRKVRASGA</sequence>
<proteinExistence type="predicted"/>
<dbReference type="AlphaFoldDB" id="K0T8G9"/>
<organism evidence="1 2">
    <name type="scientific">Thalassiosira oceanica</name>
    <name type="common">Marine diatom</name>
    <dbReference type="NCBI Taxonomy" id="159749"/>
    <lineage>
        <taxon>Eukaryota</taxon>
        <taxon>Sar</taxon>
        <taxon>Stramenopiles</taxon>
        <taxon>Ochrophyta</taxon>
        <taxon>Bacillariophyta</taxon>
        <taxon>Coscinodiscophyceae</taxon>
        <taxon>Thalassiosirophycidae</taxon>
        <taxon>Thalassiosirales</taxon>
        <taxon>Thalassiosiraceae</taxon>
        <taxon>Thalassiosira</taxon>
    </lineage>
</organism>
<name>K0T8G9_THAOC</name>
<accession>K0T8G9</accession>
<evidence type="ECO:0000313" key="1">
    <source>
        <dbReference type="EMBL" id="EJK73414.1"/>
    </source>
</evidence>
<reference evidence="1 2" key="1">
    <citation type="journal article" date="2012" name="Genome Biol.">
        <title>Genome and low-iron response of an oceanic diatom adapted to chronic iron limitation.</title>
        <authorList>
            <person name="Lommer M."/>
            <person name="Specht M."/>
            <person name="Roy A.S."/>
            <person name="Kraemer L."/>
            <person name="Andreson R."/>
            <person name="Gutowska M.A."/>
            <person name="Wolf J."/>
            <person name="Bergner S.V."/>
            <person name="Schilhabel M.B."/>
            <person name="Klostermeier U.C."/>
            <person name="Beiko R.G."/>
            <person name="Rosenstiel P."/>
            <person name="Hippler M."/>
            <person name="Laroche J."/>
        </authorList>
    </citation>
    <scope>NUCLEOTIDE SEQUENCE [LARGE SCALE GENOMIC DNA]</scope>
    <source>
        <strain evidence="1 2">CCMP1005</strain>
    </source>
</reference>
<dbReference type="Proteomes" id="UP000266841">
    <property type="component" value="Unassembled WGS sequence"/>
</dbReference>
<feature type="non-terminal residue" evidence="1">
    <location>
        <position position="1"/>
    </location>
</feature>